<dbReference type="SUPFAM" id="SSF51905">
    <property type="entry name" value="FAD/NAD(P)-binding domain"/>
    <property type="match status" value="1"/>
</dbReference>
<dbReference type="GO" id="GO:0005968">
    <property type="term" value="C:Rab-protein geranylgeranyltransferase complex"/>
    <property type="evidence" value="ECO:0007669"/>
    <property type="project" value="TreeGrafter"/>
</dbReference>
<reference evidence="3" key="1">
    <citation type="submission" date="2022-06" db="EMBL/GenBank/DDBJ databases">
        <title>Complete genome sequences of two strains of the flax pathogen Septoria linicola.</title>
        <authorList>
            <person name="Lapalu N."/>
            <person name="Simon A."/>
            <person name="Demenou B."/>
            <person name="Paumier D."/>
            <person name="Guillot M.-P."/>
            <person name="Gout L."/>
            <person name="Valade R."/>
        </authorList>
    </citation>
    <scope>NUCLEOTIDE SEQUENCE</scope>
    <source>
        <strain evidence="3">SE15195</strain>
    </source>
</reference>
<proteinExistence type="inferred from homology"/>
<dbReference type="PANTHER" id="PTHR11787:SF4">
    <property type="entry name" value="CHM, RAB ESCORT PROTEIN 1"/>
    <property type="match status" value="1"/>
</dbReference>
<dbReference type="Gene3D" id="1.10.405.10">
    <property type="entry name" value="Guanine Nucleotide Dissociation Inhibitor, domain 1"/>
    <property type="match status" value="1"/>
</dbReference>
<gene>
    <name evidence="3" type="ORF">Slin15195_G002440</name>
</gene>
<dbReference type="GO" id="GO:0007264">
    <property type="term" value="P:small GTPase-mediated signal transduction"/>
    <property type="evidence" value="ECO:0007669"/>
    <property type="project" value="UniProtKB-UniRule"/>
</dbReference>
<dbReference type="GO" id="GO:0005092">
    <property type="term" value="F:GDP-dissociation inhibitor activity"/>
    <property type="evidence" value="ECO:0007669"/>
    <property type="project" value="UniProtKB-UniRule"/>
</dbReference>
<dbReference type="Proteomes" id="UP001056384">
    <property type="component" value="Chromosome 1"/>
</dbReference>
<dbReference type="PANTHER" id="PTHR11787">
    <property type="entry name" value="RAB GDP-DISSOCIATION INHIBITOR"/>
    <property type="match status" value="1"/>
</dbReference>
<dbReference type="InterPro" id="IPR018203">
    <property type="entry name" value="GDP_dissociation_inhibitor"/>
</dbReference>
<dbReference type="Gene3D" id="3.30.519.10">
    <property type="entry name" value="Guanine Nucleotide Dissociation Inhibitor, domain 2"/>
    <property type="match status" value="1"/>
</dbReference>
<evidence type="ECO:0000313" key="3">
    <source>
        <dbReference type="EMBL" id="USW46925.1"/>
    </source>
</evidence>
<dbReference type="InterPro" id="IPR036188">
    <property type="entry name" value="FAD/NAD-bd_sf"/>
</dbReference>
<dbReference type="Gene3D" id="3.50.50.60">
    <property type="entry name" value="FAD/NAD(P)-binding domain"/>
    <property type="match status" value="1"/>
</dbReference>
<keyword evidence="4" id="KW-1185">Reference proteome</keyword>
<sequence length="497" mass="53113">MQSETLADTAWDVVIEGTGLPQSLLALALSRSGKKILHVDRNDYYGGNEASLGLTEAEEWAVKHVGAQSKDAAFSHAVLKKLEGTGEIKLGRPRAYELSLAPQLLYSRSFLLDAVVSSQIHNQLDFQAVGSWFVVDTATGGLVTVPGSREDIFRDDKINMKAKRALMKLLRSLNAEDADQVWAQEASMSFTTVLEQKFGLPTTLHAPILALAMTTEPPQSTTADFAVPRIMRHLRSIGMHAPGCPALLQRYGGLAEIIQVACRANAVGGGVYVLGTGITTVHSTDENKLSIALDNGEQISTRWLVTASSHEQAVPDNSAEKSRSEVSKSISVVASPLTALFQPLAAGAVTPAGAIVLIPGEAETDPPAYIFAHSSDSGECPSGQSVLYASIAAGHEYGYARLDLAVSTLLSALDAESSPEVLWCLQYQQDYAATSSTSQHSSQVVRLHPVPAGMVLEDSVLEDVKAAWLRIVDGEDSDSFMSFAAREGTTDDDDEDT</sequence>
<evidence type="ECO:0000256" key="2">
    <source>
        <dbReference type="PIRNR" id="PIRNR037514"/>
    </source>
</evidence>
<protein>
    <recommendedName>
        <fullName evidence="2">Rab proteins geranylgeranyltransferase</fullName>
    </recommendedName>
</protein>
<dbReference type="InterPro" id="IPR017230">
    <property type="entry name" value="Mrs6"/>
</dbReference>
<dbReference type="PIRSF" id="PIRSF037514">
    <property type="entry name" value="Rab_ger_ger_transf_A_fun"/>
    <property type="match status" value="1"/>
</dbReference>
<name>A0A9Q9AD46_9PEZI</name>
<dbReference type="OrthoDB" id="1923006at2759"/>
<evidence type="ECO:0000313" key="4">
    <source>
        <dbReference type="Proteomes" id="UP001056384"/>
    </source>
</evidence>
<dbReference type="AlphaFoldDB" id="A0A9Q9AD46"/>
<dbReference type="Pfam" id="PF00996">
    <property type="entry name" value="GDI"/>
    <property type="match status" value="1"/>
</dbReference>
<organism evidence="3 4">
    <name type="scientific">Septoria linicola</name>
    <dbReference type="NCBI Taxonomy" id="215465"/>
    <lineage>
        <taxon>Eukaryota</taxon>
        <taxon>Fungi</taxon>
        <taxon>Dikarya</taxon>
        <taxon>Ascomycota</taxon>
        <taxon>Pezizomycotina</taxon>
        <taxon>Dothideomycetes</taxon>
        <taxon>Dothideomycetidae</taxon>
        <taxon>Mycosphaerellales</taxon>
        <taxon>Mycosphaerellaceae</taxon>
        <taxon>Septoria</taxon>
    </lineage>
</organism>
<evidence type="ECO:0000256" key="1">
    <source>
        <dbReference type="ARBA" id="ARBA00005593"/>
    </source>
</evidence>
<comment type="similarity">
    <text evidence="1 2">Belongs to the Rab GDI family.</text>
</comment>
<dbReference type="GO" id="GO:0005634">
    <property type="term" value="C:nucleus"/>
    <property type="evidence" value="ECO:0007669"/>
    <property type="project" value="TreeGrafter"/>
</dbReference>
<dbReference type="GO" id="GO:0016192">
    <property type="term" value="P:vesicle-mediated transport"/>
    <property type="evidence" value="ECO:0007669"/>
    <property type="project" value="TreeGrafter"/>
</dbReference>
<dbReference type="EMBL" id="CP099418">
    <property type="protein sequence ID" value="USW46925.1"/>
    <property type="molecule type" value="Genomic_DNA"/>
</dbReference>
<dbReference type="GO" id="GO:0005829">
    <property type="term" value="C:cytosol"/>
    <property type="evidence" value="ECO:0007669"/>
    <property type="project" value="TreeGrafter"/>
</dbReference>
<accession>A0A9Q9AD46</accession>
<dbReference type="PRINTS" id="PR00891">
    <property type="entry name" value="RABGDIREP"/>
</dbReference>